<evidence type="ECO:0000256" key="15">
    <source>
        <dbReference type="ARBA" id="ARBA00022771"/>
    </source>
</evidence>
<comment type="similarity">
    <text evidence="5 25">Belongs to the syntaxin family.</text>
</comment>
<dbReference type="Gene3D" id="3.30.60.20">
    <property type="match status" value="1"/>
</dbReference>
<feature type="domain" description="Phorbol-ester/DAG-type" evidence="30">
    <location>
        <begin position="1978"/>
        <end position="2027"/>
    </location>
</feature>
<feature type="domain" description="Protein kinase" evidence="29">
    <location>
        <begin position="84"/>
        <end position="352"/>
    </location>
</feature>
<dbReference type="InterPro" id="IPR001180">
    <property type="entry name" value="CNH_dom"/>
</dbReference>
<gene>
    <name evidence="34" type="ORF">C0Q70_08522</name>
</gene>
<dbReference type="InterPro" id="IPR017441">
    <property type="entry name" value="Protein_kinase_ATP_BS"/>
</dbReference>
<feature type="coiled-coil region" evidence="26">
    <location>
        <begin position="778"/>
        <end position="1331"/>
    </location>
</feature>
<evidence type="ECO:0000256" key="6">
    <source>
        <dbReference type="ARBA" id="ARBA00012513"/>
    </source>
</evidence>
<keyword evidence="9" id="KW-0723">Serine/threonine-protein kinase</keyword>
<dbReference type="GO" id="GO:0005737">
    <property type="term" value="C:cytoplasm"/>
    <property type="evidence" value="ECO:0007669"/>
    <property type="project" value="UniProtKB-SubCell"/>
</dbReference>
<dbReference type="SMART" id="SM00397">
    <property type="entry name" value="t_SNARE"/>
    <property type="match status" value="1"/>
</dbReference>
<evidence type="ECO:0000313" key="35">
    <source>
        <dbReference type="Proteomes" id="UP000245119"/>
    </source>
</evidence>
<evidence type="ECO:0000256" key="11">
    <source>
        <dbReference type="ARBA" id="ARBA00022679"/>
    </source>
</evidence>
<dbReference type="GO" id="GO:0012505">
    <property type="term" value="C:endomembrane system"/>
    <property type="evidence" value="ECO:0007669"/>
    <property type="project" value="UniProtKB-SubCell"/>
</dbReference>
<evidence type="ECO:0000256" key="3">
    <source>
        <dbReference type="ARBA" id="ARBA00004211"/>
    </source>
</evidence>
<dbReference type="FunFam" id="2.30.29.30:FF:000081">
    <property type="entry name" value="Citron rho-interacting serine/threonine kinase"/>
    <property type="match status" value="1"/>
</dbReference>
<comment type="caution">
    <text evidence="34">The sequence shown here is derived from an EMBL/GenBank/DDBJ whole genome shotgun (WGS) entry which is preliminary data.</text>
</comment>
<keyword evidence="19" id="KW-1133">Transmembrane helix</keyword>
<dbReference type="Pfam" id="PF00169">
    <property type="entry name" value="PH"/>
    <property type="match status" value="1"/>
</dbReference>
<dbReference type="InterPro" id="IPR000727">
    <property type="entry name" value="T_SNARE_dom"/>
</dbReference>
<feature type="binding site" evidence="24">
    <location>
        <position position="113"/>
    </location>
    <ligand>
        <name>ATP</name>
        <dbReference type="ChEBI" id="CHEBI:30616"/>
    </ligand>
</feature>
<evidence type="ECO:0000256" key="12">
    <source>
        <dbReference type="ARBA" id="ARBA00022692"/>
    </source>
</evidence>
<evidence type="ECO:0000256" key="27">
    <source>
        <dbReference type="SAM" id="MobiDB-lite"/>
    </source>
</evidence>
<dbReference type="Gene3D" id="2.30.29.30">
    <property type="entry name" value="Pleckstrin-homology domain (PH domain)/Phosphotyrosine-binding domain (PTB)"/>
    <property type="match status" value="1"/>
</dbReference>
<dbReference type="PROSITE" id="PS50003">
    <property type="entry name" value="PH_DOMAIN"/>
    <property type="match status" value="1"/>
</dbReference>
<feature type="compositionally biased region" description="Basic and acidic residues" evidence="27">
    <location>
        <begin position="631"/>
        <end position="649"/>
    </location>
</feature>
<evidence type="ECO:0000259" key="30">
    <source>
        <dbReference type="PROSITE" id="PS50081"/>
    </source>
</evidence>
<dbReference type="SUPFAM" id="SSF57889">
    <property type="entry name" value="Cysteine-rich domain"/>
    <property type="match status" value="1"/>
</dbReference>
<dbReference type="SMART" id="SM00109">
    <property type="entry name" value="C1"/>
    <property type="match status" value="1"/>
</dbReference>
<evidence type="ECO:0000256" key="1">
    <source>
        <dbReference type="ARBA" id="ARBA00001946"/>
    </source>
</evidence>
<dbReference type="STRING" id="400727.A0A2T7PI27"/>
<dbReference type="Pfam" id="PF00780">
    <property type="entry name" value="CNH"/>
    <property type="match status" value="1"/>
</dbReference>
<dbReference type="GO" id="GO:0006886">
    <property type="term" value="P:intracellular protein transport"/>
    <property type="evidence" value="ECO:0007669"/>
    <property type="project" value="InterPro"/>
</dbReference>
<dbReference type="Gene3D" id="1.10.287.1490">
    <property type="match status" value="1"/>
</dbReference>
<dbReference type="GO" id="GO:0016192">
    <property type="term" value="P:vesicle-mediated transport"/>
    <property type="evidence" value="ECO:0007669"/>
    <property type="project" value="InterPro"/>
</dbReference>
<dbReference type="InterPro" id="IPR008271">
    <property type="entry name" value="Ser/Thr_kinase_AS"/>
</dbReference>
<dbReference type="SMART" id="SM00503">
    <property type="entry name" value="SynN"/>
    <property type="match status" value="1"/>
</dbReference>
<dbReference type="Proteomes" id="UP000245119">
    <property type="component" value="Linkage Group LG4"/>
</dbReference>
<evidence type="ECO:0000256" key="13">
    <source>
        <dbReference type="ARBA" id="ARBA00022723"/>
    </source>
</evidence>
<dbReference type="GO" id="GO:0016020">
    <property type="term" value="C:membrane"/>
    <property type="evidence" value="ECO:0007669"/>
    <property type="project" value="UniProtKB-SubCell"/>
</dbReference>
<dbReference type="InterPro" id="IPR000719">
    <property type="entry name" value="Prot_kinase_dom"/>
</dbReference>
<keyword evidence="18 24" id="KW-0067">ATP-binding</keyword>
<feature type="coiled-coil region" evidence="26">
    <location>
        <begin position="1888"/>
        <end position="1915"/>
    </location>
</feature>
<dbReference type="FunFam" id="1.10.510.10:FF:000751">
    <property type="entry name" value="Non-specific serine/threonine protein kinase"/>
    <property type="match status" value="1"/>
</dbReference>
<evidence type="ECO:0000256" key="21">
    <source>
        <dbReference type="ARBA" id="ARBA00023136"/>
    </source>
</evidence>
<dbReference type="Gene3D" id="3.30.200.20">
    <property type="entry name" value="Phosphorylase Kinase, domain 1"/>
    <property type="match status" value="1"/>
</dbReference>
<dbReference type="Gene3D" id="1.10.510.10">
    <property type="entry name" value="Transferase(Phosphotransferase) domain 1"/>
    <property type="match status" value="1"/>
</dbReference>
<dbReference type="PROSITE" id="PS50192">
    <property type="entry name" value="T_SNARE"/>
    <property type="match status" value="1"/>
</dbReference>
<evidence type="ECO:0000256" key="2">
    <source>
        <dbReference type="ARBA" id="ARBA00004184"/>
    </source>
</evidence>
<keyword evidence="7" id="KW-0813">Transport</keyword>
<dbReference type="PROSITE" id="PS00108">
    <property type="entry name" value="PROTEIN_KINASE_ST"/>
    <property type="match status" value="1"/>
</dbReference>
<dbReference type="CDD" id="cd00821">
    <property type="entry name" value="PH"/>
    <property type="match status" value="1"/>
</dbReference>
<dbReference type="Pfam" id="PF00804">
    <property type="entry name" value="Syntaxin"/>
    <property type="match status" value="1"/>
</dbReference>
<dbReference type="InterPro" id="IPR006011">
    <property type="entry name" value="Syntaxin_N"/>
</dbReference>
<dbReference type="InterPro" id="IPR046349">
    <property type="entry name" value="C1-like_sf"/>
</dbReference>
<dbReference type="FunFam" id="1.20.5.110:FF:000022">
    <property type="entry name" value="Syntaxin 19"/>
    <property type="match status" value="1"/>
</dbReference>
<dbReference type="InterPro" id="IPR010989">
    <property type="entry name" value="SNARE"/>
</dbReference>
<evidence type="ECO:0000256" key="23">
    <source>
        <dbReference type="ARBA" id="ARBA00048679"/>
    </source>
</evidence>
<dbReference type="GO" id="GO:0004674">
    <property type="term" value="F:protein serine/threonine kinase activity"/>
    <property type="evidence" value="ECO:0007669"/>
    <property type="project" value="UniProtKB-KW"/>
</dbReference>
<dbReference type="Pfam" id="PF05739">
    <property type="entry name" value="SNARE"/>
    <property type="match status" value="1"/>
</dbReference>
<evidence type="ECO:0000256" key="20">
    <source>
        <dbReference type="ARBA" id="ARBA00023054"/>
    </source>
</evidence>
<feature type="coiled-coil region" evidence="26">
    <location>
        <begin position="2609"/>
        <end position="2678"/>
    </location>
</feature>
<reference evidence="34 35" key="1">
    <citation type="submission" date="2018-04" db="EMBL/GenBank/DDBJ databases">
        <title>The genome of golden apple snail Pomacea canaliculata provides insight into stress tolerance and invasive adaptation.</title>
        <authorList>
            <person name="Liu C."/>
            <person name="Liu B."/>
            <person name="Ren Y."/>
            <person name="Zhang Y."/>
            <person name="Wang H."/>
            <person name="Li S."/>
            <person name="Jiang F."/>
            <person name="Yin L."/>
            <person name="Zhang G."/>
            <person name="Qian W."/>
            <person name="Fan W."/>
        </authorList>
    </citation>
    <scope>NUCLEOTIDE SEQUENCE [LARGE SCALE GENOMIC DNA]</scope>
    <source>
        <strain evidence="34">SZHN2017</strain>
        <tissue evidence="34">Muscle</tissue>
    </source>
</reference>
<dbReference type="InterPro" id="IPR002219">
    <property type="entry name" value="PKC_DAG/PE"/>
</dbReference>
<evidence type="ECO:0000256" key="8">
    <source>
        <dbReference type="ARBA" id="ARBA00022490"/>
    </source>
</evidence>
<dbReference type="PROSITE" id="PS50219">
    <property type="entry name" value="CNH"/>
    <property type="match status" value="1"/>
</dbReference>
<evidence type="ECO:0000256" key="7">
    <source>
        <dbReference type="ARBA" id="ARBA00022448"/>
    </source>
</evidence>
<dbReference type="InterPro" id="IPR011993">
    <property type="entry name" value="PH-like_dom_sf"/>
</dbReference>
<protein>
    <recommendedName>
        <fullName evidence="6">non-specific serine/threonine protein kinase</fullName>
        <ecNumber evidence="6">2.7.11.1</ecNumber>
    </recommendedName>
</protein>
<dbReference type="FunFam" id="3.30.200.20:FF:000017">
    <property type="entry name" value="Non-specific serine/threonine protein kinase"/>
    <property type="match status" value="1"/>
</dbReference>
<dbReference type="SMART" id="SM00220">
    <property type="entry name" value="S_TKc"/>
    <property type="match status" value="1"/>
</dbReference>
<dbReference type="Pfam" id="PF00069">
    <property type="entry name" value="Pkinase"/>
    <property type="match status" value="1"/>
</dbReference>
<feature type="domain" description="T-SNARE coiled-coil homology" evidence="31">
    <location>
        <begin position="2764"/>
        <end position="2826"/>
    </location>
</feature>
<evidence type="ECO:0000256" key="26">
    <source>
        <dbReference type="SAM" id="Coils"/>
    </source>
</evidence>
<organism evidence="34 35">
    <name type="scientific">Pomacea canaliculata</name>
    <name type="common">Golden apple snail</name>
    <dbReference type="NCBI Taxonomy" id="400727"/>
    <lineage>
        <taxon>Eukaryota</taxon>
        <taxon>Metazoa</taxon>
        <taxon>Spiralia</taxon>
        <taxon>Lophotrochozoa</taxon>
        <taxon>Mollusca</taxon>
        <taxon>Gastropoda</taxon>
        <taxon>Caenogastropoda</taxon>
        <taxon>Architaenioglossa</taxon>
        <taxon>Ampullarioidea</taxon>
        <taxon>Ampullariidae</taxon>
        <taxon>Pomacea</taxon>
    </lineage>
</organism>
<dbReference type="PROSITE" id="PS50081">
    <property type="entry name" value="ZF_DAG_PE_2"/>
    <property type="match status" value="1"/>
</dbReference>
<evidence type="ECO:0000256" key="9">
    <source>
        <dbReference type="ARBA" id="ARBA00022527"/>
    </source>
</evidence>
<feature type="coiled-coil region" evidence="26">
    <location>
        <begin position="1357"/>
        <end position="1788"/>
    </location>
</feature>
<dbReference type="CDD" id="cd20814">
    <property type="entry name" value="CRIK"/>
    <property type="match status" value="1"/>
</dbReference>
<accession>A0A2T7PI27</accession>
<evidence type="ECO:0000256" key="5">
    <source>
        <dbReference type="ARBA" id="ARBA00009063"/>
    </source>
</evidence>
<dbReference type="Gene3D" id="1.20.58.70">
    <property type="match status" value="1"/>
</dbReference>
<dbReference type="PROSITE" id="PS51285">
    <property type="entry name" value="AGC_KINASE_CTER"/>
    <property type="match status" value="1"/>
</dbReference>
<comment type="catalytic activity">
    <reaction evidence="22">
        <text>L-threonyl-[protein] + ATP = O-phospho-L-threonyl-[protein] + ADP + H(+)</text>
        <dbReference type="Rhea" id="RHEA:46608"/>
        <dbReference type="Rhea" id="RHEA-COMP:11060"/>
        <dbReference type="Rhea" id="RHEA-COMP:11605"/>
        <dbReference type="ChEBI" id="CHEBI:15378"/>
        <dbReference type="ChEBI" id="CHEBI:30013"/>
        <dbReference type="ChEBI" id="CHEBI:30616"/>
        <dbReference type="ChEBI" id="CHEBI:61977"/>
        <dbReference type="ChEBI" id="CHEBI:456216"/>
        <dbReference type="EC" id="2.7.11.1"/>
    </reaction>
</comment>
<evidence type="ECO:0000256" key="10">
    <source>
        <dbReference type="ARBA" id="ARBA00022553"/>
    </source>
</evidence>
<dbReference type="PROSITE" id="PS00479">
    <property type="entry name" value="ZF_DAG_PE_1"/>
    <property type="match status" value="1"/>
</dbReference>
<keyword evidence="21" id="KW-0472">Membrane</keyword>
<dbReference type="FunFam" id="1.20.58.70:FF:000001">
    <property type="entry name" value="Syntaxin 3"/>
    <property type="match status" value="1"/>
</dbReference>
<dbReference type="SUPFAM" id="SSF47661">
    <property type="entry name" value="t-snare proteins"/>
    <property type="match status" value="1"/>
</dbReference>
<dbReference type="GO" id="GO:0005856">
    <property type="term" value="C:cytoskeleton"/>
    <property type="evidence" value="ECO:0007669"/>
    <property type="project" value="TreeGrafter"/>
</dbReference>
<keyword evidence="8" id="KW-0963">Cytoplasm</keyword>
<keyword evidence="20 26" id="KW-0175">Coiled coil</keyword>
<keyword evidence="12" id="KW-0812">Transmembrane</keyword>
<dbReference type="InterPro" id="IPR006012">
    <property type="entry name" value="Syntaxin/epimorphin_CS"/>
</dbReference>
<dbReference type="InterPro" id="IPR050839">
    <property type="entry name" value="Rho-assoc_Ser/Thr_Kinase"/>
</dbReference>
<name>A0A2T7PI27_POMCA</name>
<evidence type="ECO:0000256" key="18">
    <source>
        <dbReference type="ARBA" id="ARBA00022840"/>
    </source>
</evidence>
<feature type="region of interest" description="Disordered" evidence="27">
    <location>
        <begin position="622"/>
        <end position="649"/>
    </location>
</feature>
<dbReference type="Gene3D" id="1.20.5.110">
    <property type="match status" value="1"/>
</dbReference>
<evidence type="ECO:0000256" key="25">
    <source>
        <dbReference type="RuleBase" id="RU003858"/>
    </source>
</evidence>
<keyword evidence="35" id="KW-1185">Reference proteome</keyword>
<feature type="domain" description="AGC-kinase C-terminal" evidence="33">
    <location>
        <begin position="353"/>
        <end position="424"/>
    </location>
</feature>
<evidence type="ECO:0000256" key="19">
    <source>
        <dbReference type="ARBA" id="ARBA00022989"/>
    </source>
</evidence>
<keyword evidence="14 24" id="KW-0547">Nucleotide-binding</keyword>
<dbReference type="PROSITE" id="PS00107">
    <property type="entry name" value="PROTEIN_KINASE_ATP"/>
    <property type="match status" value="1"/>
</dbReference>
<dbReference type="SMART" id="SM00036">
    <property type="entry name" value="CNH"/>
    <property type="match status" value="1"/>
</dbReference>
<keyword evidence="15" id="KW-0863">Zinc-finger</keyword>
<keyword evidence="17" id="KW-0862">Zinc</keyword>
<dbReference type="InterPro" id="IPR011009">
    <property type="entry name" value="Kinase-like_dom_sf"/>
</dbReference>
<comment type="subcellular location">
    <subcellularLocation>
        <location evidence="4">Cytoplasm</location>
    </subcellularLocation>
    <subcellularLocation>
        <location evidence="2">Endomembrane system</location>
        <topology evidence="2">Peripheral membrane protein</topology>
    </subcellularLocation>
    <subcellularLocation>
        <location evidence="3">Membrane</location>
        <topology evidence="3">Single-pass type IV membrane protein</topology>
    </subcellularLocation>
</comment>
<dbReference type="GO" id="GO:0005484">
    <property type="term" value="F:SNAP receptor activity"/>
    <property type="evidence" value="ECO:0007669"/>
    <property type="project" value="InterPro"/>
</dbReference>
<dbReference type="SUPFAM" id="SSF56112">
    <property type="entry name" value="Protein kinase-like (PK-like)"/>
    <property type="match status" value="1"/>
</dbReference>
<evidence type="ECO:0000259" key="33">
    <source>
        <dbReference type="PROSITE" id="PS51285"/>
    </source>
</evidence>
<dbReference type="SUPFAM" id="SSF50729">
    <property type="entry name" value="PH domain-like"/>
    <property type="match status" value="1"/>
</dbReference>
<evidence type="ECO:0000256" key="16">
    <source>
        <dbReference type="ARBA" id="ARBA00022777"/>
    </source>
</evidence>
<dbReference type="InterPro" id="IPR000961">
    <property type="entry name" value="AGC-kinase_C"/>
</dbReference>
<dbReference type="SMART" id="SM00133">
    <property type="entry name" value="S_TK_X"/>
    <property type="match status" value="1"/>
</dbReference>
<dbReference type="OrthoDB" id="10047816at2759"/>
<dbReference type="SMART" id="SM00233">
    <property type="entry name" value="PH"/>
    <property type="match status" value="1"/>
</dbReference>
<keyword evidence="16" id="KW-0418">Kinase</keyword>
<sequence>MDTTAPLDLLQRVQSLQDILEGKACECEMEVKVDSNCLMDSFLTLYDECQHDILARNKHVASFLKKYSESVKNMKKLRVKPSDFEVKATVGHGHFGEVRVVHEKTTDTVYAMKVLRKSDLLSQPDISFFEEERNIMAQCTSPWLTKLHFAFQDSVNLYLVMDFHPGGDLLSLLCRHDDVVEENMARFYLAEMAVAINALHTMGYLHRDIKPENILLDNSGHIKLADFGSAAKMDSNRKVSSRMPVGTPDYVAPELLDSMNRASSVELYGPEVDWWSLGVCAYEMLFGATPFTDESGSMVATYGNIMNFKKKLKFPSNTCNIVSGEARDLISRLLSDSKSRLAWPEIQKHPFFKNVQWDSIRDAEPPYIPSLSSLDDTSHFDEVEKPKSPPCLESFLPTTKDFSGRDLPFVGFSYCRGLHSGRQRLPKKSVSGSIVFSEHELDSSVGLNTARFISPAESCTSVTSTSPNGSRALQSQVSAQTSDMEVTVTVKITEMRELRERCLQLETERRLLEGKLEAFIAEKTALERELKEVAAKNQALIQQLEQEKEQAANNDRNSVEAWHDLQTMNSHISSLEDQMLSFQLDELREIIVQLETEQEGLTRRLLHKDRQLEELQESLNMTQQQLASKQHKLDRERRKSRDNQKRDMALLESQEDSWCKQLDERQATIDELLHKVRDLEDLIEAYEEQEDQQASELQQLHYKLNTSLMHTSTSSGVNSADIDFTTQGTSSAHLQVQPACCNNSSSKQVSLQVMVRPGRQSIRDNKTIEKLKDLQGLVERYSKEARNWQYREEQLQKKASRLEDELRSQCQKEGVTQQMKDSLMMKLHVYQQEVHMQRNLIKELQKKMRSYLDEQTTITQTEAKLKELQCQNLDLEGELFAVRQEAEDRRQLAMDKTREMEDIISKLEKAQLQVKEYQDKYSQEVENTDIRTKELEERVNSLLDERGKLQGEVKTLLEQVESLQGLVDENSNKADSLMARVAELQQQLQELTKRNADLLVQVESLQKAGQEGEQVAVSRAELNTQLNRLQQHNDELQHQLQVASSERRSLEEQTYSLQRETERLNRRIARLQGVEAEKHELQGKLDGLNVLEREKKRLEVKVTRLEDLEREKAHLQMKIEQVEMEKNKLQLDLKETQRRAEELSATCEKLSKESHAQSQEKASTLSSKILLIDLLKSEKEELQRQVKELKLLQATAKEDKDEAQRRKAEVNELRVKITALEKQVEELGVKIKNKAAEERGLVREKNKLSSDLEDARSQLRTKTEAVERLEKEKTDFEKKLETAKSDRRYQFERPSVMEGKSCLVERLQAEKASLQRQLEEAEKERDCLKRSAVSGRLRESSSRNSLTLLRESGVKLRADLEDKVQRLERVVSELEGKLKISDASKVDRETLQKEIEQLRVQIKESVETEARELLVHSEQDSLKEKCDELQKQVVELHNKVQQLSDEKLLLEASTVKKNDAEEVQHRLEEKIKRLEEDKKELELKASQQKLVMQQMQEELKKEKMVMTPSSLVQELRKELHESNLAVSEARSLLSAAKRQEAELREKVAMLQRMLDNGAVMRASHLQIAQGAEHELRVLKSQYETLQRQYKNLEEKQSGSHRDRAATVMEVTLLREQLQTKQHQLDMETKKNQKLTALCSELEEQVKDMEIIIEENEKQECEWNQARQTFQKAVSEREQELEEVQQKLQATTNTRTLVDSRVNQLSQQVETLTAAHRAEVEKMNQRLLEERNKAQKLAAELREMEEKEHRYRQVMEMQGENIEAESQVIVRLKEEISQKITENNELKSTNIKLCKHLDQAMDKFELIFGEKVNLENFTEALQGLHFLEKYKFESTIGQQMKLIDYLQDLYMENTGKKKKGLKKFASSRNKDGSVHTGLPLQWTDLQTALEQEQKKTTKLQEQLDRLREENFQQANELLKIKGPLKERADNGTLTPKARSAVATLVRSPSAQAAMPHPSHHGYYRPIPQPAPQRMHHNIPHRFVTGLNTRATKCGLCLGSVHFVKQASKCQECGMVVHPKCATSVPATCGLPTEYVRLFADMMSRIEESEAHSNMEPVSIKMEGWLKVPRTGKPGWEKRWVELDGSCLLLYKEDSDAHPIDTFDLSPPDADVSVHSAVTAAELTNIASLDLYYVLRLDQDPLTTCWPGRYLYLMTTNFSEKQRWVATLEAAVRNVQRKDLLHRNRAQLMTVVSLKDPDRKEFNCALVLSPQIVLLGTDDGLFALDPQTTTGRQYLVQLTGFGSVHQIAEAKGINMVLLLTGPERRLVMVESKLIKCRMSQTIGGETTPFTYKSIEGIQSCTVFDVALWGDASYLCVGMPDKVVLLKYNPSLGMYCIRKEMASSQPCSCVCIADSFALVGTERFYRISLEHPSMLDFVDRQDSSLAFAAFGAANHHSFPLAVVQVSPEGLPLEFLLCFHEFGVFVDHRGQRSRQSDIKWSGLPLSFSYTEPFLYITYFNSLHATVVPTDKDQVKGSQTAVDMPAPRYLGRALEKGSVYVATSNSGITEVVCVQAKDERQELPDSDDEKENCGRIGGGGQRLGSRSVNNIWPANEGTGLSKTRLDGTLGLLHEKMTKDRLAALKAAQSDEDDGDDVAVTVDSSGFMDEFFEQVDEIREMIDKIAANVDEVKKKHSAILSAPQTDDKMKEELEDLMSEIKKNANKVRAKLKVIEQNIEQEEHSNKSSADLRIRKTQHATLSRKFVEVMNDYNACQIDYRERCKGRIQRQLEITGRTTTNEELEGMIESGNPAIFTQGIIMETQQAKQTLADIEARHNDIIKLEKSIKELHDMFMDMAMLVESQGEMIDRIEYNVEQAVDYIETAKMDTKKAVKYQSKARRVRLS</sequence>
<dbReference type="Pfam" id="PF00130">
    <property type="entry name" value="C1_1"/>
    <property type="match status" value="1"/>
</dbReference>
<dbReference type="GO" id="GO:0031032">
    <property type="term" value="P:actomyosin structure organization"/>
    <property type="evidence" value="ECO:0007669"/>
    <property type="project" value="TreeGrafter"/>
</dbReference>
<feature type="domain" description="CNH" evidence="32">
    <location>
        <begin position="2197"/>
        <end position="2492"/>
    </location>
</feature>
<dbReference type="GO" id="GO:0008270">
    <property type="term" value="F:zinc ion binding"/>
    <property type="evidence" value="ECO:0007669"/>
    <property type="project" value="UniProtKB-KW"/>
</dbReference>
<evidence type="ECO:0000256" key="4">
    <source>
        <dbReference type="ARBA" id="ARBA00004496"/>
    </source>
</evidence>
<evidence type="ECO:0000256" key="22">
    <source>
        <dbReference type="ARBA" id="ARBA00047899"/>
    </source>
</evidence>
<feature type="domain" description="PH" evidence="28">
    <location>
        <begin position="2057"/>
        <end position="2171"/>
    </location>
</feature>
<evidence type="ECO:0000313" key="34">
    <source>
        <dbReference type="EMBL" id="PVD33073.1"/>
    </source>
</evidence>
<keyword evidence="10" id="KW-0597">Phosphoprotein</keyword>
<evidence type="ECO:0000259" key="31">
    <source>
        <dbReference type="PROSITE" id="PS50192"/>
    </source>
</evidence>
<dbReference type="PROSITE" id="PS00914">
    <property type="entry name" value="SYNTAXIN"/>
    <property type="match status" value="1"/>
</dbReference>
<evidence type="ECO:0000259" key="29">
    <source>
        <dbReference type="PROSITE" id="PS50011"/>
    </source>
</evidence>
<evidence type="ECO:0000256" key="14">
    <source>
        <dbReference type="ARBA" id="ARBA00022741"/>
    </source>
</evidence>
<dbReference type="PROSITE" id="PS50011">
    <property type="entry name" value="PROTEIN_KINASE_DOM"/>
    <property type="match status" value="1"/>
</dbReference>
<keyword evidence="13" id="KW-0479">Metal-binding</keyword>
<keyword evidence="11" id="KW-0808">Transferase</keyword>
<comment type="cofactor">
    <cofactor evidence="1">
        <name>Mg(2+)</name>
        <dbReference type="ChEBI" id="CHEBI:18420"/>
    </cofactor>
</comment>
<dbReference type="PANTHER" id="PTHR22988:SF71">
    <property type="entry name" value="CITRON RHO-INTERACTING KINASE"/>
    <property type="match status" value="1"/>
</dbReference>
<dbReference type="GO" id="GO:0005524">
    <property type="term" value="F:ATP binding"/>
    <property type="evidence" value="ECO:0007669"/>
    <property type="project" value="UniProtKB-UniRule"/>
</dbReference>
<comment type="catalytic activity">
    <reaction evidence="23">
        <text>L-seryl-[protein] + ATP = O-phospho-L-seryl-[protein] + ADP + H(+)</text>
        <dbReference type="Rhea" id="RHEA:17989"/>
        <dbReference type="Rhea" id="RHEA-COMP:9863"/>
        <dbReference type="Rhea" id="RHEA-COMP:11604"/>
        <dbReference type="ChEBI" id="CHEBI:15378"/>
        <dbReference type="ChEBI" id="CHEBI:29999"/>
        <dbReference type="ChEBI" id="CHEBI:30616"/>
        <dbReference type="ChEBI" id="CHEBI:83421"/>
        <dbReference type="ChEBI" id="CHEBI:456216"/>
        <dbReference type="EC" id="2.7.11.1"/>
    </reaction>
</comment>
<dbReference type="CDD" id="cd15880">
    <property type="entry name" value="SNARE_syntaxin1"/>
    <property type="match status" value="1"/>
</dbReference>
<dbReference type="EMBL" id="PZQS01000004">
    <property type="protein sequence ID" value="PVD33073.1"/>
    <property type="molecule type" value="Genomic_DNA"/>
</dbReference>
<dbReference type="EC" id="2.7.11.1" evidence="6"/>
<proteinExistence type="inferred from homology"/>
<dbReference type="CDD" id="cd00179">
    <property type="entry name" value="SynN"/>
    <property type="match status" value="1"/>
</dbReference>
<dbReference type="PANTHER" id="PTHR22988">
    <property type="entry name" value="MYOTONIC DYSTROPHY S/T KINASE-RELATED"/>
    <property type="match status" value="1"/>
</dbReference>
<dbReference type="InterPro" id="IPR001849">
    <property type="entry name" value="PH_domain"/>
</dbReference>
<evidence type="ECO:0000256" key="24">
    <source>
        <dbReference type="PROSITE-ProRule" id="PRU10141"/>
    </source>
</evidence>
<feature type="region of interest" description="Disordered" evidence="27">
    <location>
        <begin position="2515"/>
        <end position="2545"/>
    </location>
</feature>
<evidence type="ECO:0000259" key="32">
    <source>
        <dbReference type="PROSITE" id="PS50219"/>
    </source>
</evidence>
<evidence type="ECO:0000256" key="17">
    <source>
        <dbReference type="ARBA" id="ARBA00022833"/>
    </source>
</evidence>
<evidence type="ECO:0000259" key="28">
    <source>
        <dbReference type="PROSITE" id="PS50003"/>
    </source>
</evidence>